<proteinExistence type="predicted"/>
<dbReference type="Pfam" id="PF03981">
    <property type="entry name" value="Ubiq_cyt_C_chap"/>
    <property type="match status" value="1"/>
</dbReference>
<accession>A0A086LNX5</accession>
<organism evidence="3 4">
    <name type="scientific">Toxoplasma gondii RUB</name>
    <dbReference type="NCBI Taxonomy" id="935652"/>
    <lineage>
        <taxon>Eukaryota</taxon>
        <taxon>Sar</taxon>
        <taxon>Alveolata</taxon>
        <taxon>Apicomplexa</taxon>
        <taxon>Conoidasida</taxon>
        <taxon>Coccidia</taxon>
        <taxon>Eucoccidiorida</taxon>
        <taxon>Eimeriorina</taxon>
        <taxon>Sarcocystidae</taxon>
        <taxon>Toxoplasma</taxon>
    </lineage>
</organism>
<feature type="compositionally biased region" description="Low complexity" evidence="1">
    <location>
        <begin position="21"/>
        <end position="30"/>
    </location>
</feature>
<comment type="caution">
    <text evidence="3">The sequence shown here is derived from an EMBL/GenBank/DDBJ whole genome shotgun (WGS) entry which is preliminary data.</text>
</comment>
<feature type="domain" description="Ubiquinol-cytochrome c chaperone" evidence="2">
    <location>
        <begin position="230"/>
        <end position="364"/>
    </location>
</feature>
<sequence>MAASARRLSSLTRDAHKRFVPPSSSLFPLSPPVSAASPLPSFSSFFSPSRGSLPSSSTLASPPRPSSSLPSFSLSSSSPPSSSPPSSSLSLFASFFSPRFPSHAFSSLRKTKTETESGGEDDEQRAEKECSRSAFSSTLPPESHTRIAAIHKKLMTSPVVCAPLSEETKRACFPPLPEESFWRQRFDQIKDVLFLNDTLRHRGRLLLSSILPLYGDMNLLKTYFGIEEGSLSARLYFLVLHVWLLHRRLVALQEELTREALWEAVDDLYRAILSEEKVSEMRLSAYVREMQQTALGFCLLLDEAFDQPHFAGEAAHRIWYMVFEAKEECRFAPHVLDLTAYLLRTSQFVASIPTERLLRGSFSWPRWPPHLEDGAVEEWRTADGGRTFFPKA</sequence>
<evidence type="ECO:0000313" key="4">
    <source>
        <dbReference type="Proteomes" id="UP000028834"/>
    </source>
</evidence>
<feature type="region of interest" description="Disordered" evidence="1">
    <location>
        <begin position="47"/>
        <end position="80"/>
    </location>
</feature>
<dbReference type="AlphaFoldDB" id="A0A086LNX5"/>
<reference evidence="3 4" key="1">
    <citation type="submission" date="2014-05" db="EMBL/GenBank/DDBJ databases">
        <authorList>
            <person name="Sibley D."/>
            <person name="Venepally P."/>
            <person name="Karamycheva S."/>
            <person name="Hadjithomas M."/>
            <person name="Khan A."/>
            <person name="Brunk B."/>
            <person name="Roos D."/>
            <person name="Caler E."/>
            <person name="Lorenzi H."/>
        </authorList>
    </citation>
    <scope>NUCLEOTIDE SEQUENCE [LARGE SCALE GENOMIC DNA]</scope>
    <source>
        <strain evidence="3 4">RUB</strain>
    </source>
</reference>
<gene>
    <name evidence="3" type="ORF">TGRUB_215920</name>
</gene>
<evidence type="ECO:0000256" key="1">
    <source>
        <dbReference type="SAM" id="MobiDB-lite"/>
    </source>
</evidence>
<name>A0A086LNX5_TOXGO</name>
<dbReference type="InterPro" id="IPR021150">
    <property type="entry name" value="Ubiq_cyt_c_chap"/>
</dbReference>
<evidence type="ECO:0000313" key="3">
    <source>
        <dbReference type="EMBL" id="KFG58343.1"/>
    </source>
</evidence>
<dbReference type="EMBL" id="AFYV02002556">
    <property type="protein sequence ID" value="KFG58343.1"/>
    <property type="molecule type" value="Genomic_DNA"/>
</dbReference>
<dbReference type="Proteomes" id="UP000028834">
    <property type="component" value="Unassembled WGS sequence"/>
</dbReference>
<protein>
    <recommendedName>
        <fullName evidence="2">Ubiquinol-cytochrome c chaperone domain-containing protein</fullName>
    </recommendedName>
</protein>
<feature type="region of interest" description="Disordered" evidence="1">
    <location>
        <begin position="1"/>
        <end position="30"/>
    </location>
</feature>
<dbReference type="OrthoDB" id="331434at2759"/>
<evidence type="ECO:0000259" key="2">
    <source>
        <dbReference type="Pfam" id="PF03981"/>
    </source>
</evidence>
<dbReference type="VEuPathDB" id="ToxoDB:TGRUB_215920"/>
<feature type="region of interest" description="Disordered" evidence="1">
    <location>
        <begin position="107"/>
        <end position="141"/>
    </location>
</feature>